<reference evidence="5" key="1">
    <citation type="journal article" date="2014" name="Int. J. Syst. Evol. Microbiol.">
        <title>Complete genome sequence of Corynebacterium casei LMG S-19264T (=DSM 44701T), isolated from a smear-ripened cheese.</title>
        <authorList>
            <consortium name="US DOE Joint Genome Institute (JGI-PGF)"/>
            <person name="Walter F."/>
            <person name="Albersmeier A."/>
            <person name="Kalinowski J."/>
            <person name="Ruckert C."/>
        </authorList>
    </citation>
    <scope>NUCLEOTIDE SEQUENCE</scope>
    <source>
        <strain evidence="5">KCTC 12343</strain>
    </source>
</reference>
<evidence type="ECO:0000256" key="1">
    <source>
        <dbReference type="ARBA" id="ARBA00005336"/>
    </source>
</evidence>
<evidence type="ECO:0000259" key="4">
    <source>
        <dbReference type="SMART" id="SM01217"/>
    </source>
</evidence>
<dbReference type="PANTHER" id="PTHR42715">
    <property type="entry name" value="BETA-GLUCOSIDASE"/>
    <property type="match status" value="1"/>
</dbReference>
<accession>A0AA87XUG5</accession>
<dbReference type="RefSeq" id="WP_371861713.1">
    <property type="nucleotide sequence ID" value="NZ_BMWV01000002.1"/>
</dbReference>
<dbReference type="InterPro" id="IPR026891">
    <property type="entry name" value="Fn3-like"/>
</dbReference>
<gene>
    <name evidence="5" type="ORF">GCM10007387_10390</name>
</gene>
<evidence type="ECO:0000256" key="2">
    <source>
        <dbReference type="ARBA" id="ARBA00022801"/>
    </source>
</evidence>
<organism evidence="5 6">
    <name type="scientific">Pseudoduganella albidiflava</name>
    <dbReference type="NCBI Taxonomy" id="321983"/>
    <lineage>
        <taxon>Bacteria</taxon>
        <taxon>Pseudomonadati</taxon>
        <taxon>Pseudomonadota</taxon>
        <taxon>Betaproteobacteria</taxon>
        <taxon>Burkholderiales</taxon>
        <taxon>Oxalobacteraceae</taxon>
        <taxon>Telluria group</taxon>
        <taxon>Pseudoduganella</taxon>
    </lineage>
</organism>
<dbReference type="InterPro" id="IPR013783">
    <property type="entry name" value="Ig-like_fold"/>
</dbReference>
<dbReference type="Pfam" id="PF00933">
    <property type="entry name" value="Glyco_hydro_3"/>
    <property type="match status" value="1"/>
</dbReference>
<feature type="signal peptide" evidence="3">
    <location>
        <begin position="1"/>
        <end position="34"/>
    </location>
</feature>
<dbReference type="SUPFAM" id="SSF52279">
    <property type="entry name" value="Beta-D-glucan exohydrolase, C-terminal domain"/>
    <property type="match status" value="1"/>
</dbReference>
<dbReference type="PRINTS" id="PR00133">
    <property type="entry name" value="GLHYDRLASE3"/>
</dbReference>
<name>A0AA87XUG5_9BURK</name>
<comment type="caution">
    <text evidence="5">The sequence shown here is derived from an EMBL/GenBank/DDBJ whole genome shotgun (WGS) entry which is preliminary data.</text>
</comment>
<dbReference type="InterPro" id="IPR002772">
    <property type="entry name" value="Glyco_hydro_3_C"/>
</dbReference>
<dbReference type="GO" id="GO:0005975">
    <property type="term" value="P:carbohydrate metabolic process"/>
    <property type="evidence" value="ECO:0007669"/>
    <property type="project" value="InterPro"/>
</dbReference>
<keyword evidence="3" id="KW-0732">Signal</keyword>
<evidence type="ECO:0000313" key="5">
    <source>
        <dbReference type="EMBL" id="GGY30628.1"/>
    </source>
</evidence>
<feature type="domain" description="Fibronectin type III-like" evidence="4">
    <location>
        <begin position="656"/>
        <end position="725"/>
    </location>
</feature>
<dbReference type="EMBL" id="BMWV01000002">
    <property type="protein sequence ID" value="GGY30628.1"/>
    <property type="molecule type" value="Genomic_DNA"/>
</dbReference>
<comment type="similarity">
    <text evidence="1">Belongs to the glycosyl hydrolase 3 family.</text>
</comment>
<dbReference type="Pfam" id="PF01915">
    <property type="entry name" value="Glyco_hydro_3_C"/>
    <property type="match status" value="1"/>
</dbReference>
<keyword evidence="2 5" id="KW-0378">Hydrolase</keyword>
<reference evidence="5" key="2">
    <citation type="submission" date="2022-12" db="EMBL/GenBank/DDBJ databases">
        <authorList>
            <person name="Sun Q."/>
            <person name="Kim S."/>
        </authorList>
    </citation>
    <scope>NUCLEOTIDE SEQUENCE</scope>
    <source>
        <strain evidence="5">KCTC 12343</strain>
    </source>
</reference>
<dbReference type="InterPro" id="IPR050288">
    <property type="entry name" value="Cellulose_deg_GH3"/>
</dbReference>
<dbReference type="Gene3D" id="3.40.50.1700">
    <property type="entry name" value="Glycoside hydrolase family 3 C-terminal domain"/>
    <property type="match status" value="1"/>
</dbReference>
<dbReference type="InterPro" id="IPR036881">
    <property type="entry name" value="Glyco_hydro_3_C_sf"/>
</dbReference>
<evidence type="ECO:0000313" key="6">
    <source>
        <dbReference type="Proteomes" id="UP000628442"/>
    </source>
</evidence>
<dbReference type="InterPro" id="IPR017853">
    <property type="entry name" value="GH"/>
</dbReference>
<dbReference type="AlphaFoldDB" id="A0AA87XUG5"/>
<sequence length="746" mass="78694">MRQLSMIMKHRAKHSVKHGALALTLIASAIHAMAADAFADNPKADPDQRARAAVAAMTLDEKIQTVFGYFSTDFKGTAKPKEGVPFTAGFIPGVQRLGIPHQQLTDAGTGVASQPNPSPRQRTALPAGIATAASWNPALSYAGGAMIGKEARLSGHNVMLAGGVNLQREPRNGRNFEYAGEDPLLSGVIAGEQIRGIQSNHLVATVKHFAYNDQETGRFKVNVKIGDAAGRMSDLLAFQIAIERGNPGSVMCAYNLVNGAYACENDYLLNKVLKRDWGYKGYVMSDWGAVHSTIPAALSGLDQQSGWPFDQSPYFNGALKEAVENGHVPQARLDDMVQRILRAMYANGVMEHPVQVEPEKIDFAASAQVSQQAAEEGIVLLKNRNGVLPLAGTQRTIAIIGGHADVGVLSGGGSSQVYPIGGSPVPNEGPKTFPGPIVYLPSSPMQALAKRLQAKLVYHDGKDAAAAARLAASSDLALVFATQWTAESIDQPDLSLPNGQDAVIAAVAAAGKPTVVVLETGSPVTMPWLANVDAVVQAWYPGSRGGEAIARVLTGEVDASGRLPATFPMSADQLPRPVVDGTGLPEGSRFTTDYDIEGAAVGYKWFDKKGHKPLFAFGHGLSYTSFKYTGLAAAAKDGAIDVSFSVTNDGKRAGKAVPQVYVSKAGSGWEAPKRLGGWDKLALQAGESRATRVAIDPRTLAVFDSASGKWKIAAGEYTVILAEAADAPVATVKVRLPAREFAAGGR</sequence>
<evidence type="ECO:0000256" key="3">
    <source>
        <dbReference type="SAM" id="SignalP"/>
    </source>
</evidence>
<dbReference type="InterPro" id="IPR036962">
    <property type="entry name" value="Glyco_hydro_3_N_sf"/>
</dbReference>
<protein>
    <submittedName>
        <fullName evidence="5">Glycosyl hydrolase</fullName>
    </submittedName>
</protein>
<dbReference type="Gene3D" id="2.60.40.10">
    <property type="entry name" value="Immunoglobulins"/>
    <property type="match status" value="1"/>
</dbReference>
<dbReference type="PANTHER" id="PTHR42715:SF10">
    <property type="entry name" value="BETA-GLUCOSIDASE"/>
    <property type="match status" value="1"/>
</dbReference>
<dbReference type="Proteomes" id="UP000628442">
    <property type="component" value="Unassembled WGS sequence"/>
</dbReference>
<feature type="chain" id="PRO_5041654092" evidence="3">
    <location>
        <begin position="35"/>
        <end position="746"/>
    </location>
</feature>
<dbReference type="SUPFAM" id="SSF51445">
    <property type="entry name" value="(Trans)glycosidases"/>
    <property type="match status" value="1"/>
</dbReference>
<proteinExistence type="inferred from homology"/>
<dbReference type="InterPro" id="IPR001764">
    <property type="entry name" value="Glyco_hydro_3_N"/>
</dbReference>
<dbReference type="SMART" id="SM01217">
    <property type="entry name" value="Fn3_like"/>
    <property type="match status" value="1"/>
</dbReference>
<dbReference type="GO" id="GO:0004553">
    <property type="term" value="F:hydrolase activity, hydrolyzing O-glycosyl compounds"/>
    <property type="evidence" value="ECO:0007669"/>
    <property type="project" value="InterPro"/>
</dbReference>
<dbReference type="Gene3D" id="3.20.20.300">
    <property type="entry name" value="Glycoside hydrolase, family 3, N-terminal domain"/>
    <property type="match status" value="1"/>
</dbReference>
<dbReference type="Pfam" id="PF14310">
    <property type="entry name" value="Fn3-like"/>
    <property type="match status" value="1"/>
</dbReference>